<organism evidence="6 7">
    <name type="scientific">Microthlaspi erraticum</name>
    <dbReference type="NCBI Taxonomy" id="1685480"/>
    <lineage>
        <taxon>Eukaryota</taxon>
        <taxon>Viridiplantae</taxon>
        <taxon>Streptophyta</taxon>
        <taxon>Embryophyta</taxon>
        <taxon>Tracheophyta</taxon>
        <taxon>Spermatophyta</taxon>
        <taxon>Magnoliopsida</taxon>
        <taxon>eudicotyledons</taxon>
        <taxon>Gunneridae</taxon>
        <taxon>Pentapetalae</taxon>
        <taxon>rosids</taxon>
        <taxon>malvids</taxon>
        <taxon>Brassicales</taxon>
        <taxon>Brassicaceae</taxon>
        <taxon>Coluteocarpeae</taxon>
        <taxon>Microthlaspi</taxon>
    </lineage>
</organism>
<accession>A0A6D2JZR4</accession>
<dbReference type="Pfam" id="PF03107">
    <property type="entry name" value="C1_2"/>
    <property type="match status" value="5"/>
</dbReference>
<gene>
    <name evidence="6" type="ORF">MERR_LOCUS34596</name>
</gene>
<keyword evidence="7" id="KW-1185">Reference proteome</keyword>
<dbReference type="OrthoDB" id="938199at2759"/>
<dbReference type="InterPro" id="IPR046349">
    <property type="entry name" value="C1-like_sf"/>
</dbReference>
<dbReference type="AlphaFoldDB" id="A0A6D2JZR4"/>
<dbReference type="Pfam" id="PF22926">
    <property type="entry name" value="C1-like_CT"/>
    <property type="match status" value="1"/>
</dbReference>
<keyword evidence="4" id="KW-0862">Zinc</keyword>
<dbReference type="InterPro" id="IPR054483">
    <property type="entry name" value="DC1-like_CT"/>
</dbReference>
<keyword evidence="2" id="KW-0677">Repeat</keyword>
<name>A0A6D2JZR4_9BRAS</name>
<evidence type="ECO:0000256" key="2">
    <source>
        <dbReference type="ARBA" id="ARBA00022737"/>
    </source>
</evidence>
<protein>
    <recommendedName>
        <fullName evidence="5">Zinc finger PHD-type domain-containing protein</fullName>
    </recommendedName>
</protein>
<dbReference type="PANTHER" id="PTHR32410">
    <property type="entry name" value="CYSTEINE/HISTIDINE-RICH C1 DOMAIN FAMILY PROTEIN"/>
    <property type="match status" value="1"/>
</dbReference>
<keyword evidence="1" id="KW-0479">Metal-binding</keyword>
<evidence type="ECO:0000313" key="7">
    <source>
        <dbReference type="Proteomes" id="UP000467841"/>
    </source>
</evidence>
<evidence type="ECO:0000313" key="6">
    <source>
        <dbReference type="EMBL" id="CAA7047361.1"/>
    </source>
</evidence>
<feature type="domain" description="Zinc finger PHD-type" evidence="5">
    <location>
        <begin position="149"/>
        <end position="208"/>
    </location>
</feature>
<sequence length="570" mass="66137">MEQQNRKVKITCTHRLRYQVLSWAKSSEKYEYRERAVKCGGCDSSEYWGYYCSICEFGVHEECIDYPDIVNHRCHTRHPLKKVSTKTVGYTDGTCHFCMGDLGDEMYHCALCNFSIDLRCWVDGPQVTIYQPKSHNHTFTIMPIKVSFTCTACGMGGDRNPYVCLECGFMLHEDCIGLPRVININRHDHRISRTYHLGHGDWECGVCREKMDWSFGGFSCKRCPSYAVHSKCATRRDVWDGKELEDVPEEEEEEDPYKVIDENEIIHMSHEHNLRLLRLGDDNDTIFEKMLCDACILPVSSDAFFKCVQCEFFLHKECASLPRKKRNIMHEHKLTLKVDCIEGKHFKCTYCLEFFDGFRYECDYSHFEWKYILCVRCASIYEPFHHELHPHPLYRISTKKKACGACGQDSRYVLSCTVCEFALGMECANLPRKWKHRCDDHVLSLHHGAGSSIGLLWCDICEAKTDPTVWFYGCDDCGVTLHTKCVLGEIFHLKPVKRYIGGEIVSNVSMSRPPCVVCEKRCMFPSFLRGLYWYTKPNNEVCSVDVHACSVKCTKGCYLWGDWEWRGDQV</sequence>
<feature type="domain" description="Zinc finger PHD-type" evidence="5">
    <location>
        <begin position="291"/>
        <end position="352"/>
    </location>
</feature>
<keyword evidence="3" id="KW-0863">Zinc-finger</keyword>
<dbReference type="SMART" id="SM00249">
    <property type="entry name" value="PHD"/>
    <property type="match status" value="3"/>
</dbReference>
<comment type="caution">
    <text evidence="6">The sequence shown here is derived from an EMBL/GenBank/DDBJ whole genome shotgun (WGS) entry which is preliminary data.</text>
</comment>
<dbReference type="SUPFAM" id="SSF57889">
    <property type="entry name" value="Cysteine-rich domain"/>
    <property type="match status" value="4"/>
</dbReference>
<dbReference type="InterPro" id="IPR004146">
    <property type="entry name" value="DC1"/>
</dbReference>
<dbReference type="InterPro" id="IPR053192">
    <property type="entry name" value="Vacuole_Formation_Reg"/>
</dbReference>
<dbReference type="PANTHER" id="PTHR32410:SF176">
    <property type="entry name" value="CHP-RICH ZINC FINGER PROTEIN-LIKE-RELATED"/>
    <property type="match status" value="1"/>
</dbReference>
<dbReference type="EMBL" id="CACVBM020001373">
    <property type="protein sequence ID" value="CAA7047361.1"/>
    <property type="molecule type" value="Genomic_DNA"/>
</dbReference>
<evidence type="ECO:0000256" key="3">
    <source>
        <dbReference type="ARBA" id="ARBA00022771"/>
    </source>
</evidence>
<evidence type="ECO:0000256" key="1">
    <source>
        <dbReference type="ARBA" id="ARBA00022723"/>
    </source>
</evidence>
<dbReference type="Proteomes" id="UP000467841">
    <property type="component" value="Unassembled WGS sequence"/>
</dbReference>
<reference evidence="6" key="1">
    <citation type="submission" date="2020-01" db="EMBL/GenBank/DDBJ databases">
        <authorList>
            <person name="Mishra B."/>
        </authorList>
    </citation>
    <scope>NUCLEOTIDE SEQUENCE [LARGE SCALE GENOMIC DNA]</scope>
</reference>
<dbReference type="GO" id="GO:0008270">
    <property type="term" value="F:zinc ion binding"/>
    <property type="evidence" value="ECO:0007669"/>
    <property type="project" value="UniProtKB-KW"/>
</dbReference>
<evidence type="ECO:0000259" key="5">
    <source>
        <dbReference type="SMART" id="SM00249"/>
    </source>
</evidence>
<proteinExistence type="predicted"/>
<feature type="domain" description="Zinc finger PHD-type" evidence="5">
    <location>
        <begin position="402"/>
        <end position="462"/>
    </location>
</feature>
<dbReference type="InterPro" id="IPR001965">
    <property type="entry name" value="Znf_PHD"/>
</dbReference>
<evidence type="ECO:0000256" key="4">
    <source>
        <dbReference type="ARBA" id="ARBA00022833"/>
    </source>
</evidence>